<comment type="caution">
    <text evidence="1">The sequence shown here is derived from an EMBL/GenBank/DDBJ whole genome shotgun (WGS) entry which is preliminary data.</text>
</comment>
<dbReference type="OrthoDB" id="1283342at2759"/>
<dbReference type="AlphaFoldDB" id="A0A1Q3B5D9"/>
<dbReference type="InParanoid" id="A0A1Q3B5D9"/>
<evidence type="ECO:0000313" key="2">
    <source>
        <dbReference type="Proteomes" id="UP000187406"/>
    </source>
</evidence>
<dbReference type="Proteomes" id="UP000187406">
    <property type="component" value="Unassembled WGS sequence"/>
</dbReference>
<evidence type="ECO:0000313" key="1">
    <source>
        <dbReference type="EMBL" id="GAV63105.1"/>
    </source>
</evidence>
<dbReference type="EMBL" id="BDDD01000293">
    <property type="protein sequence ID" value="GAV63105.1"/>
    <property type="molecule type" value="Genomic_DNA"/>
</dbReference>
<protein>
    <submittedName>
        <fullName evidence="1">UBN2_2 domain-containing protein</fullName>
    </submittedName>
</protein>
<sequence>MDILTNMYEKPTTSNHIFLLKKLVKMKLFDKNDVTVHINSFTQVTNQLESTGIKLDEKLQALLFLCSLPDSYNTTVQGISSTMKDNLTLNDAMSRIMDEEICRKVSNED</sequence>
<proteinExistence type="predicted"/>
<dbReference type="Pfam" id="PF14223">
    <property type="entry name" value="Retrotran_gag_2"/>
    <property type="match status" value="1"/>
</dbReference>
<gene>
    <name evidence="1" type="ORF">CFOL_v3_06626</name>
</gene>
<keyword evidence="2" id="KW-1185">Reference proteome</keyword>
<accession>A0A1Q3B5D9</accession>
<organism evidence="1 2">
    <name type="scientific">Cephalotus follicularis</name>
    <name type="common">Albany pitcher plant</name>
    <dbReference type="NCBI Taxonomy" id="3775"/>
    <lineage>
        <taxon>Eukaryota</taxon>
        <taxon>Viridiplantae</taxon>
        <taxon>Streptophyta</taxon>
        <taxon>Embryophyta</taxon>
        <taxon>Tracheophyta</taxon>
        <taxon>Spermatophyta</taxon>
        <taxon>Magnoliopsida</taxon>
        <taxon>eudicotyledons</taxon>
        <taxon>Gunneridae</taxon>
        <taxon>Pentapetalae</taxon>
        <taxon>rosids</taxon>
        <taxon>fabids</taxon>
        <taxon>Oxalidales</taxon>
        <taxon>Cephalotaceae</taxon>
        <taxon>Cephalotus</taxon>
    </lineage>
</organism>
<name>A0A1Q3B5D9_CEPFO</name>
<reference evidence="2" key="1">
    <citation type="submission" date="2016-04" db="EMBL/GenBank/DDBJ databases">
        <title>Cephalotus genome sequencing.</title>
        <authorList>
            <person name="Fukushima K."/>
            <person name="Hasebe M."/>
            <person name="Fang X."/>
        </authorList>
    </citation>
    <scope>NUCLEOTIDE SEQUENCE [LARGE SCALE GENOMIC DNA]</scope>
    <source>
        <strain evidence="2">cv. St1</strain>
    </source>
</reference>